<dbReference type="AlphaFoldDB" id="A0A0M3N0F2"/>
<organism evidence="1">
    <name type="scientific">Protopterus dolloi</name>
    <name type="common">Slender lungfish</name>
    <dbReference type="NCBI Taxonomy" id="27779"/>
    <lineage>
        <taxon>Eukaryota</taxon>
        <taxon>Metazoa</taxon>
        <taxon>Chordata</taxon>
        <taxon>Craniata</taxon>
        <taxon>Vertebrata</taxon>
        <taxon>Euteleostomi</taxon>
        <taxon>Dipnomorpha</taxon>
        <taxon>Ceratodontiformes</taxon>
        <taxon>Lepidosirenoidei</taxon>
        <taxon>Protopteridae</taxon>
        <taxon>Protopterus</taxon>
    </lineage>
</organism>
<sequence length="106" mass="11506">CAKGVSCGNNRRNRKTETAVFCQVEICTCQDEERLQSSTSVHSSVCDTSFPLPATEEGATVLVTTKTNEYCSNTPNAKNDASLDSGHLFLVPINKMCRSHIHSGLL</sequence>
<dbReference type="EMBL" id="KP196339">
    <property type="protein sequence ID" value="AKL90472.1"/>
    <property type="molecule type" value="mRNA"/>
</dbReference>
<evidence type="ECO:0000313" key="1">
    <source>
        <dbReference type="EMBL" id="AKL90472.1"/>
    </source>
</evidence>
<accession>A0A0M3N0F2</accession>
<name>A0A0M3N0F2_PRODO</name>
<feature type="non-terminal residue" evidence="1">
    <location>
        <position position="106"/>
    </location>
</feature>
<protein>
    <submittedName>
        <fullName evidence="1">TNFRSF17</fullName>
    </submittedName>
</protein>
<reference evidence="1" key="1">
    <citation type="journal article" date="2015" name="Curr. Biol.">
        <title>African Lungfish Reveal the Evolutionary Origins of Organized Mucosal Lymphoid Tissue in Vertebrates.</title>
        <authorList>
            <person name="Tacchi L."/>
            <person name="Larragoite E.T."/>
            <person name="Munoz P."/>
            <person name="Amemiya C.T."/>
            <person name="Salinas I."/>
        </authorList>
    </citation>
    <scope>NUCLEOTIDE SEQUENCE</scope>
</reference>
<feature type="non-terminal residue" evidence="1">
    <location>
        <position position="1"/>
    </location>
</feature>
<proteinExistence type="evidence at transcript level"/>